<evidence type="ECO:0000256" key="8">
    <source>
        <dbReference type="ARBA" id="ARBA00023229"/>
    </source>
</evidence>
<feature type="binding site" evidence="11">
    <location>
        <begin position="98"/>
        <end position="100"/>
    </location>
    <ligand>
        <name>substrate</name>
    </ligand>
</feature>
<dbReference type="InterPro" id="IPR000262">
    <property type="entry name" value="FMN-dep_DH"/>
</dbReference>
<feature type="binding site" evidence="11">
    <location>
        <begin position="293"/>
        <end position="294"/>
    </location>
    <ligand>
        <name>FMN</name>
        <dbReference type="ChEBI" id="CHEBI:58210"/>
    </ligand>
</feature>
<dbReference type="Gene3D" id="3.20.20.70">
    <property type="entry name" value="Aldolase class I"/>
    <property type="match status" value="1"/>
</dbReference>
<feature type="binding site" evidence="11">
    <location>
        <position position="222"/>
    </location>
    <ligand>
        <name>FMN</name>
        <dbReference type="ChEBI" id="CHEBI:58210"/>
    </ligand>
</feature>
<dbReference type="PIRSF" id="PIRSF003314">
    <property type="entry name" value="IPP_isomerase"/>
    <property type="match status" value="1"/>
</dbReference>
<dbReference type="GO" id="GO:0016491">
    <property type="term" value="F:oxidoreductase activity"/>
    <property type="evidence" value="ECO:0007669"/>
    <property type="project" value="InterPro"/>
</dbReference>
<evidence type="ECO:0000256" key="6">
    <source>
        <dbReference type="ARBA" id="ARBA00022842"/>
    </source>
</evidence>
<comment type="caution">
    <text evidence="13">The sequence shown here is derived from an EMBL/GenBank/DDBJ whole genome shotgun (WGS) entry which is preliminary data.</text>
</comment>
<reference evidence="13 14" key="1">
    <citation type="submission" date="2019-06" db="EMBL/GenBank/DDBJ databases">
        <authorList>
            <person name="Livingstone P."/>
            <person name="Whitworth D."/>
        </authorList>
    </citation>
    <scope>NUCLEOTIDE SEQUENCE [LARGE SCALE GENOMIC DNA]</scope>
    <source>
        <strain evidence="13 14">AM401</strain>
    </source>
</reference>
<organism evidence="13 14">
    <name type="scientific">Myxococcus llanfairpwllgwyngyllgogerychwyrndrobwllllantysiliogogogochensis</name>
    <dbReference type="NCBI Taxonomy" id="2590453"/>
    <lineage>
        <taxon>Bacteria</taxon>
        <taxon>Pseudomonadati</taxon>
        <taxon>Myxococcota</taxon>
        <taxon>Myxococcia</taxon>
        <taxon>Myxococcales</taxon>
        <taxon>Cystobacterineae</taxon>
        <taxon>Myxococcaceae</taxon>
        <taxon>Myxococcus</taxon>
    </lineage>
</organism>
<keyword evidence="7 11" id="KW-0521">NADP</keyword>
<evidence type="ECO:0000256" key="4">
    <source>
        <dbReference type="ARBA" id="ARBA00022643"/>
    </source>
</evidence>
<name>A0A540WYQ2_9BACT</name>
<dbReference type="RefSeq" id="WP_141644231.1">
    <property type="nucleotide sequence ID" value="NZ_VIFM01000079.1"/>
</dbReference>
<proteinExistence type="inferred from homology"/>
<evidence type="ECO:0000313" key="14">
    <source>
        <dbReference type="Proteomes" id="UP000315369"/>
    </source>
</evidence>
<dbReference type="GO" id="GO:0070402">
    <property type="term" value="F:NADPH binding"/>
    <property type="evidence" value="ECO:0007669"/>
    <property type="project" value="UniProtKB-UniRule"/>
</dbReference>
<dbReference type="OrthoDB" id="9795032at2"/>
<dbReference type="Proteomes" id="UP000315369">
    <property type="component" value="Unassembled WGS sequence"/>
</dbReference>
<dbReference type="GO" id="GO:0010181">
    <property type="term" value="F:FMN binding"/>
    <property type="evidence" value="ECO:0007669"/>
    <property type="project" value="UniProtKB-UniRule"/>
</dbReference>
<keyword evidence="8 11" id="KW-0414">Isoprene biosynthesis</keyword>
<sequence>MVEDITARRKDAHLDLCATGDVEPGGNSTLLEHVHLVHCAMPEMAVEDVDLSTPFLGKQLRHPLLVTGMTGGTERAGAVNRDLALLAERHGLAFGVGSQRAMSEDVSRAASFQVRQVAPTVALLGNIGLYQAVRLGVDGVRRLMEDIGADGIALHLNAGQELTQPEGDRDFRGGYDVVGALVKAFGDRLLVKETGCGIGPDVARRLVALGVRNLDVSGLGGTSWVRVEQLRATGVQAQVGAEFSAWGIPTAAAVATVRAAVGPEVRLVGSGGVRTGLEVAKVLALGADLGGMALPLFRAQQAGGVEAAEQALAVILSGLRQALVLTGSRSCAELRQRPRVVTGVLKDWIAAL</sequence>
<dbReference type="GO" id="GO:0000287">
    <property type="term" value="F:magnesium ion binding"/>
    <property type="evidence" value="ECO:0007669"/>
    <property type="project" value="UniProtKB-UniRule"/>
</dbReference>
<dbReference type="GO" id="GO:0005737">
    <property type="term" value="C:cytoplasm"/>
    <property type="evidence" value="ECO:0007669"/>
    <property type="project" value="UniProtKB-SubCell"/>
</dbReference>
<gene>
    <name evidence="11" type="primary">fni</name>
    <name evidence="13" type="ORF">FJV41_20640</name>
</gene>
<dbReference type="PANTHER" id="PTHR43665">
    <property type="entry name" value="ISOPENTENYL-DIPHOSPHATE DELTA-ISOMERASE"/>
    <property type="match status" value="1"/>
</dbReference>
<keyword evidence="5 11" id="KW-0479">Metal-binding</keyword>
<comment type="cofactor">
    <cofactor evidence="11">
        <name>NADPH</name>
        <dbReference type="ChEBI" id="CHEBI:57783"/>
    </cofactor>
</comment>
<feature type="binding site" evidence="11">
    <location>
        <position position="161"/>
    </location>
    <ligand>
        <name>Mg(2+)</name>
        <dbReference type="ChEBI" id="CHEBI:18420"/>
    </ligand>
</feature>
<evidence type="ECO:0000256" key="2">
    <source>
        <dbReference type="ARBA" id="ARBA00022490"/>
    </source>
</evidence>
<evidence type="ECO:0000256" key="3">
    <source>
        <dbReference type="ARBA" id="ARBA00022630"/>
    </source>
</evidence>
<dbReference type="InterPro" id="IPR013785">
    <property type="entry name" value="Aldolase_TIM"/>
</dbReference>
<evidence type="ECO:0000256" key="11">
    <source>
        <dbReference type="HAMAP-Rule" id="MF_00354"/>
    </source>
</evidence>
<comment type="cofactor">
    <cofactor evidence="1 11">
        <name>FMN</name>
        <dbReference type="ChEBI" id="CHEBI:58210"/>
    </cofactor>
</comment>
<comment type="subunit">
    <text evidence="10 11">Homooctamer. Dimer of tetramers.</text>
</comment>
<feature type="binding site" evidence="11">
    <location>
        <position position="160"/>
    </location>
    <ligand>
        <name>substrate</name>
    </ligand>
</feature>
<keyword evidence="6 11" id="KW-0460">Magnesium</keyword>
<feature type="binding site" evidence="11">
    <location>
        <position position="126"/>
    </location>
    <ligand>
        <name>FMN</name>
        <dbReference type="ChEBI" id="CHEBI:58210"/>
    </ligand>
</feature>
<feature type="binding site" evidence="11">
    <location>
        <begin position="68"/>
        <end position="70"/>
    </location>
    <ligand>
        <name>FMN</name>
        <dbReference type="ChEBI" id="CHEBI:58210"/>
    </ligand>
</feature>
<dbReference type="InterPro" id="IPR011179">
    <property type="entry name" value="IPdP_isomerase"/>
</dbReference>
<comment type="similarity">
    <text evidence="11">Belongs to the IPP isomerase type 2 family.</text>
</comment>
<evidence type="ECO:0000259" key="12">
    <source>
        <dbReference type="Pfam" id="PF01070"/>
    </source>
</evidence>
<keyword evidence="4 11" id="KW-0288">FMN</keyword>
<protein>
    <recommendedName>
        <fullName evidence="11">Isopentenyl-diphosphate delta-isomerase</fullName>
        <shortName evidence="11">IPP isomerase</shortName>
        <ecNumber evidence="11">5.3.3.2</ecNumber>
    </recommendedName>
    <alternativeName>
        <fullName evidence="11">Isopentenyl diphosphate:dimethylallyl diphosphate isomerase</fullName>
    </alternativeName>
    <alternativeName>
        <fullName evidence="11">Isopentenyl pyrophosphate isomerase</fullName>
    </alternativeName>
    <alternativeName>
        <fullName evidence="11">Type 2 isopentenyl diphosphate isomerase</fullName>
        <shortName evidence="11">IDI-2</shortName>
    </alternativeName>
</protein>
<dbReference type="GO" id="GO:0004452">
    <property type="term" value="F:isopentenyl-diphosphate delta-isomerase activity"/>
    <property type="evidence" value="ECO:0007669"/>
    <property type="project" value="UniProtKB-UniRule"/>
</dbReference>
<evidence type="ECO:0000256" key="5">
    <source>
        <dbReference type="ARBA" id="ARBA00022723"/>
    </source>
</evidence>
<dbReference type="HAMAP" id="MF_00354">
    <property type="entry name" value="Idi_2"/>
    <property type="match status" value="1"/>
</dbReference>
<dbReference type="PANTHER" id="PTHR43665:SF1">
    <property type="entry name" value="ISOPENTENYL-DIPHOSPHATE DELTA-ISOMERASE"/>
    <property type="match status" value="1"/>
</dbReference>
<feature type="binding site" evidence="11">
    <location>
        <position position="98"/>
    </location>
    <ligand>
        <name>FMN</name>
        <dbReference type="ChEBI" id="CHEBI:58210"/>
    </ligand>
</feature>
<keyword evidence="14" id="KW-1185">Reference proteome</keyword>
<feature type="binding site" evidence="11">
    <location>
        <position position="67"/>
    </location>
    <ligand>
        <name>FMN</name>
        <dbReference type="ChEBI" id="CHEBI:58210"/>
    </ligand>
</feature>
<dbReference type="NCBIfam" id="TIGR02151">
    <property type="entry name" value="IPP_isom_2"/>
    <property type="match status" value="1"/>
</dbReference>
<evidence type="ECO:0000256" key="7">
    <source>
        <dbReference type="ARBA" id="ARBA00022857"/>
    </source>
</evidence>
<comment type="subcellular location">
    <subcellularLocation>
        <location evidence="11">Cytoplasm</location>
    </subcellularLocation>
</comment>
<dbReference type="AlphaFoldDB" id="A0A540WYQ2"/>
<dbReference type="EC" id="5.3.3.2" evidence="11"/>
<evidence type="ECO:0000313" key="13">
    <source>
        <dbReference type="EMBL" id="TQF14080.1"/>
    </source>
</evidence>
<feature type="binding site" evidence="11">
    <location>
        <position position="192"/>
    </location>
    <ligand>
        <name>FMN</name>
        <dbReference type="ChEBI" id="CHEBI:58210"/>
    </ligand>
</feature>
<feature type="binding site" evidence="11">
    <location>
        <begin position="272"/>
        <end position="274"/>
    </location>
    <ligand>
        <name>FMN</name>
        <dbReference type="ChEBI" id="CHEBI:58210"/>
    </ligand>
</feature>
<dbReference type="SUPFAM" id="SSF51395">
    <property type="entry name" value="FMN-linked oxidoreductases"/>
    <property type="match status" value="1"/>
</dbReference>
<evidence type="ECO:0000256" key="9">
    <source>
        <dbReference type="ARBA" id="ARBA00023235"/>
    </source>
</evidence>
<dbReference type="CDD" id="cd02811">
    <property type="entry name" value="IDI-2_FMN"/>
    <property type="match status" value="1"/>
</dbReference>
<feature type="binding site" evidence="11">
    <location>
        <position position="217"/>
    </location>
    <ligand>
        <name>FMN</name>
        <dbReference type="ChEBI" id="CHEBI:58210"/>
    </ligand>
</feature>
<evidence type="ECO:0000256" key="1">
    <source>
        <dbReference type="ARBA" id="ARBA00001917"/>
    </source>
</evidence>
<dbReference type="GO" id="GO:0008299">
    <property type="term" value="P:isoprenoid biosynthetic process"/>
    <property type="evidence" value="ECO:0007669"/>
    <property type="project" value="UniProtKB-UniRule"/>
</dbReference>
<dbReference type="EMBL" id="VIFM01000079">
    <property type="protein sequence ID" value="TQF14080.1"/>
    <property type="molecule type" value="Genomic_DNA"/>
</dbReference>
<accession>A0A540WYQ2</accession>
<keyword evidence="3 11" id="KW-0285">Flavoprotein</keyword>
<keyword evidence="2 11" id="KW-0963">Cytoplasm</keyword>
<keyword evidence="9 11" id="KW-0413">Isomerase</keyword>
<comment type="catalytic activity">
    <reaction evidence="11">
        <text>isopentenyl diphosphate = dimethylallyl diphosphate</text>
        <dbReference type="Rhea" id="RHEA:23284"/>
        <dbReference type="ChEBI" id="CHEBI:57623"/>
        <dbReference type="ChEBI" id="CHEBI:128769"/>
        <dbReference type="EC" id="5.3.3.2"/>
    </reaction>
</comment>
<feature type="domain" description="FMN-dependent dehydrogenase" evidence="12">
    <location>
        <begin position="199"/>
        <end position="336"/>
    </location>
</feature>
<dbReference type="Pfam" id="PF01070">
    <property type="entry name" value="FMN_dh"/>
    <property type="match status" value="1"/>
</dbReference>
<evidence type="ECO:0000256" key="10">
    <source>
        <dbReference type="ARBA" id="ARBA00025810"/>
    </source>
</evidence>
<comment type="cofactor">
    <cofactor evidence="11">
        <name>Mg(2+)</name>
        <dbReference type="ChEBI" id="CHEBI:18420"/>
    </cofactor>
</comment>
<feature type="binding site" evidence="11">
    <location>
        <begin position="9"/>
        <end position="10"/>
    </location>
    <ligand>
        <name>substrate</name>
    </ligand>
</feature>
<comment type="function">
    <text evidence="11">Involved in the biosynthesis of isoprenoids. Catalyzes the 1,3-allylic rearrangement of the homoallylic substrate isopentenyl (IPP) to its allylic isomer, dimethylallyl diphosphate (DMAPP).</text>
</comment>